<feature type="transmembrane region" description="Helical" evidence="1">
    <location>
        <begin position="187"/>
        <end position="207"/>
    </location>
</feature>
<evidence type="ECO:0000313" key="2">
    <source>
        <dbReference type="EMBL" id="GHB59599.1"/>
    </source>
</evidence>
<organism evidence="2 3">
    <name type="scientific">Persicitalea jodogahamensis</name>
    <dbReference type="NCBI Taxonomy" id="402147"/>
    <lineage>
        <taxon>Bacteria</taxon>
        <taxon>Pseudomonadati</taxon>
        <taxon>Bacteroidota</taxon>
        <taxon>Cytophagia</taxon>
        <taxon>Cytophagales</taxon>
        <taxon>Spirosomataceae</taxon>
        <taxon>Persicitalea</taxon>
    </lineage>
</organism>
<feature type="transmembrane region" description="Helical" evidence="1">
    <location>
        <begin position="219"/>
        <end position="237"/>
    </location>
</feature>
<feature type="transmembrane region" description="Helical" evidence="1">
    <location>
        <begin position="244"/>
        <end position="264"/>
    </location>
</feature>
<gene>
    <name evidence="2" type="ORF">GCM10007390_11590</name>
</gene>
<proteinExistence type="predicted"/>
<keyword evidence="3" id="KW-1185">Reference proteome</keyword>
<dbReference type="Proteomes" id="UP000598271">
    <property type="component" value="Unassembled WGS sequence"/>
</dbReference>
<keyword evidence="1" id="KW-0812">Transmembrane</keyword>
<name>A0A8J3G7T4_9BACT</name>
<reference evidence="2 3" key="1">
    <citation type="journal article" date="2014" name="Int. J. Syst. Evol. Microbiol.">
        <title>Complete genome sequence of Corynebacterium casei LMG S-19264T (=DSM 44701T), isolated from a smear-ripened cheese.</title>
        <authorList>
            <consortium name="US DOE Joint Genome Institute (JGI-PGF)"/>
            <person name="Walter F."/>
            <person name="Albersmeier A."/>
            <person name="Kalinowski J."/>
            <person name="Ruckert C."/>
        </authorList>
    </citation>
    <scope>NUCLEOTIDE SEQUENCE [LARGE SCALE GENOMIC DNA]</scope>
    <source>
        <strain evidence="2 3">KCTC 12866</strain>
    </source>
</reference>
<evidence type="ECO:0000313" key="3">
    <source>
        <dbReference type="Proteomes" id="UP000598271"/>
    </source>
</evidence>
<accession>A0A8J3G7T4</accession>
<dbReference type="RefSeq" id="WP_189563383.1">
    <property type="nucleotide sequence ID" value="NZ_BMXF01000001.1"/>
</dbReference>
<feature type="transmembrane region" description="Helical" evidence="1">
    <location>
        <begin position="284"/>
        <end position="302"/>
    </location>
</feature>
<dbReference type="EMBL" id="BMXF01000001">
    <property type="protein sequence ID" value="GHB59599.1"/>
    <property type="molecule type" value="Genomic_DNA"/>
</dbReference>
<evidence type="ECO:0000256" key="1">
    <source>
        <dbReference type="SAM" id="Phobius"/>
    </source>
</evidence>
<feature type="transmembrane region" description="Helical" evidence="1">
    <location>
        <begin position="103"/>
        <end position="126"/>
    </location>
</feature>
<sequence>MDQILAPPRTPERPPVVNQGDGSLGIPVYVYAVVFSSLCVITGLIWDICWHLSIGRDGLLSPPHLVIYLGAVVSGLFSGYEVLRNTFTGTAAEKSRRVRVWGVFYSSLGALFCIWGAIAMLTSAPFDDWWHNTYGLDVTILSPPHTVLALGIIGVQFGAIVSVLAIKNQTEYLFGGNPAVKKKRQRVLFLLFTLSAGFLLTMWYTLLSEELGRWASHNSSYYQVAAVAFPFLLMAFGRAFSGRWTITAVTLVYSLILLLTLWIIPLFPAEPKLGPILNHLDHYNGFNFPLLLIVPAVALDYLRHRFAYWNDWKLAILLGTVFLVVFFVVQWYFGAFLLESPLARNWFFGSHYLYFGNNPDWQYRYQYAPWSAQTTGQLIKGLGIALALSILSTRIGLAWGKWMKNIQR</sequence>
<keyword evidence="1" id="KW-1133">Transmembrane helix</keyword>
<dbReference type="AlphaFoldDB" id="A0A8J3G7T4"/>
<feature type="transmembrane region" description="Helical" evidence="1">
    <location>
        <begin position="146"/>
        <end position="166"/>
    </location>
</feature>
<feature type="transmembrane region" description="Helical" evidence="1">
    <location>
        <begin position="378"/>
        <end position="399"/>
    </location>
</feature>
<feature type="transmembrane region" description="Helical" evidence="1">
    <location>
        <begin position="314"/>
        <end position="333"/>
    </location>
</feature>
<feature type="transmembrane region" description="Helical" evidence="1">
    <location>
        <begin position="28"/>
        <end position="53"/>
    </location>
</feature>
<comment type="caution">
    <text evidence="2">The sequence shown here is derived from an EMBL/GenBank/DDBJ whole genome shotgun (WGS) entry which is preliminary data.</text>
</comment>
<feature type="transmembrane region" description="Helical" evidence="1">
    <location>
        <begin position="65"/>
        <end position="83"/>
    </location>
</feature>
<keyword evidence="1" id="KW-0472">Membrane</keyword>
<protein>
    <submittedName>
        <fullName evidence="2">Uncharacterized protein</fullName>
    </submittedName>
</protein>